<dbReference type="Xenbase" id="XB-GENE-29099735">
    <property type="gene designation" value="tmem207"/>
</dbReference>
<keyword evidence="2" id="KW-0732">Signal</keyword>
<dbReference type="AGR" id="Xenbase:XB-GENE-29099735"/>
<sequence length="100" mass="11655">MRLKIACSPFLNPLTGLVYFAFLQPASSNPCDQNEICVRYIEQPFNVWYVWVFLILLLIFILRCLISCCLQCWIKRRARYSSRHTVTVVTLSSLDSVYGK</sequence>
<dbReference type="AlphaFoldDB" id="A0A8J1JLU9"/>
<accession>A0A8J1JLU9</accession>
<feature type="chain" id="PRO_5035236037" evidence="2">
    <location>
        <begin position="29"/>
        <end position="100"/>
    </location>
</feature>
<keyword evidence="1" id="KW-0472">Membrane</keyword>
<feature type="transmembrane region" description="Helical" evidence="1">
    <location>
        <begin position="48"/>
        <end position="74"/>
    </location>
</feature>
<proteinExistence type="predicted"/>
<dbReference type="CTD" id="131920"/>
<dbReference type="GeneID" id="116411090"/>
<evidence type="ECO:0000313" key="3">
    <source>
        <dbReference type="Proteomes" id="UP000008143"/>
    </source>
</evidence>
<dbReference type="Proteomes" id="UP000008143">
    <property type="component" value="Chromosome 5"/>
</dbReference>
<organism evidence="3 4">
    <name type="scientific">Xenopus tropicalis</name>
    <name type="common">Western clawed frog</name>
    <name type="synonym">Silurana tropicalis</name>
    <dbReference type="NCBI Taxonomy" id="8364"/>
    <lineage>
        <taxon>Eukaryota</taxon>
        <taxon>Metazoa</taxon>
        <taxon>Chordata</taxon>
        <taxon>Craniata</taxon>
        <taxon>Vertebrata</taxon>
        <taxon>Euteleostomi</taxon>
        <taxon>Amphibia</taxon>
        <taxon>Batrachia</taxon>
        <taxon>Anura</taxon>
        <taxon>Pipoidea</taxon>
        <taxon>Pipidae</taxon>
        <taxon>Xenopodinae</taxon>
        <taxon>Xenopus</taxon>
        <taxon>Silurana</taxon>
    </lineage>
</organism>
<reference evidence="4" key="1">
    <citation type="submission" date="2025-08" db="UniProtKB">
        <authorList>
            <consortium name="RefSeq"/>
        </authorList>
    </citation>
    <scope>IDENTIFICATION</scope>
    <source>
        <strain evidence="4">Nigerian</strain>
        <tissue evidence="4">Liver and blood</tissue>
    </source>
</reference>
<dbReference type="OrthoDB" id="9907850at2759"/>
<keyword evidence="1 4" id="KW-0812">Transmembrane</keyword>
<evidence type="ECO:0000313" key="4">
    <source>
        <dbReference type="RefSeq" id="XP_031758854.1"/>
    </source>
</evidence>
<evidence type="ECO:0000313" key="5">
    <source>
        <dbReference type="Xenbase" id="XB-GENE-29099735"/>
    </source>
</evidence>
<dbReference type="PANTHER" id="PTHR36467:SF1">
    <property type="entry name" value="TRANSMEMBRANE PROTEIN 207"/>
    <property type="match status" value="1"/>
</dbReference>
<evidence type="ECO:0000256" key="1">
    <source>
        <dbReference type="SAM" id="Phobius"/>
    </source>
</evidence>
<gene>
    <name evidence="4 5" type="primary">tmem207</name>
</gene>
<name>A0A8J1JLU9_XENTR</name>
<protein>
    <submittedName>
        <fullName evidence="4">Transmembrane protein 207</fullName>
    </submittedName>
</protein>
<keyword evidence="3" id="KW-1185">Reference proteome</keyword>
<evidence type="ECO:0000256" key="2">
    <source>
        <dbReference type="SAM" id="SignalP"/>
    </source>
</evidence>
<dbReference type="InterPro" id="IPR039490">
    <property type="entry name" value="TMEM207"/>
</dbReference>
<keyword evidence="1" id="KW-1133">Transmembrane helix</keyword>
<feature type="signal peptide" evidence="2">
    <location>
        <begin position="1"/>
        <end position="28"/>
    </location>
</feature>
<dbReference type="RefSeq" id="XP_031758854.1">
    <property type="nucleotide sequence ID" value="XM_031902994.1"/>
</dbReference>
<dbReference type="KEGG" id="xtr:116411090"/>
<dbReference type="OMA" id="WIKRRAR"/>
<dbReference type="PANTHER" id="PTHR36467">
    <property type="entry name" value="TRANSMEMBRANE PROTEIN 207"/>
    <property type="match status" value="1"/>
</dbReference>